<keyword evidence="6 12" id="KW-0521">NADP</keyword>
<dbReference type="SUPFAM" id="SSF51735">
    <property type="entry name" value="NAD(P)-binding Rossmann-fold domains"/>
    <property type="match status" value="1"/>
</dbReference>
<evidence type="ECO:0000256" key="8">
    <source>
        <dbReference type="ARBA" id="ARBA00023098"/>
    </source>
</evidence>
<evidence type="ECO:0000256" key="10">
    <source>
        <dbReference type="ARBA" id="ARBA00048508"/>
    </source>
</evidence>
<dbReference type="PANTHER" id="PTHR42879:SF2">
    <property type="entry name" value="3-OXOACYL-[ACYL-CARRIER-PROTEIN] REDUCTASE FABG"/>
    <property type="match status" value="1"/>
</dbReference>
<comment type="pathway">
    <text evidence="2 13">Lipid metabolism; fatty acid biosynthesis.</text>
</comment>
<comment type="subunit">
    <text evidence="13">Homotetramer.</text>
</comment>
<dbReference type="RefSeq" id="WP_127352075.1">
    <property type="nucleotide sequence ID" value="NZ_CP034791.1"/>
</dbReference>
<dbReference type="InterPro" id="IPR011284">
    <property type="entry name" value="3oxo_ACP_reduc"/>
</dbReference>
<dbReference type="Pfam" id="PF13561">
    <property type="entry name" value="adh_short_C2"/>
    <property type="match status" value="1"/>
</dbReference>
<dbReference type="PANTHER" id="PTHR42879">
    <property type="entry name" value="3-OXOACYL-(ACYL-CARRIER-PROTEIN) REDUCTASE"/>
    <property type="match status" value="1"/>
</dbReference>
<keyword evidence="9 13" id="KW-0275">Fatty acid biosynthesis</keyword>
<feature type="binding site" evidence="12">
    <location>
        <begin position="13"/>
        <end position="16"/>
    </location>
    <ligand>
        <name>NADP(+)</name>
        <dbReference type="ChEBI" id="CHEBI:58349"/>
    </ligand>
</feature>
<dbReference type="AlphaFoldDB" id="A0A3T0D6K6"/>
<dbReference type="InterPro" id="IPR036291">
    <property type="entry name" value="NAD(P)-bd_dom_sf"/>
</dbReference>
<feature type="active site" description="Proton acceptor" evidence="11">
    <location>
        <position position="156"/>
    </location>
</feature>
<dbReference type="NCBIfam" id="NF004198">
    <property type="entry name" value="PRK05653.1-3"/>
    <property type="match status" value="1"/>
</dbReference>
<name>A0A3T0D6K6_9FIRM</name>
<evidence type="ECO:0000256" key="11">
    <source>
        <dbReference type="PIRSR" id="PIRSR611284-1"/>
    </source>
</evidence>
<dbReference type="NCBIfam" id="TIGR01830">
    <property type="entry name" value="3oxo_ACP_reduc"/>
    <property type="match status" value="1"/>
</dbReference>
<dbReference type="InterPro" id="IPR057326">
    <property type="entry name" value="KR_dom"/>
</dbReference>
<dbReference type="Gene3D" id="3.40.50.720">
    <property type="entry name" value="NAD(P)-binding Rossmann-like Domain"/>
    <property type="match status" value="1"/>
</dbReference>
<dbReference type="CDD" id="cd05333">
    <property type="entry name" value="BKR_SDR_c"/>
    <property type="match status" value="1"/>
</dbReference>
<evidence type="ECO:0000259" key="14">
    <source>
        <dbReference type="SMART" id="SM00822"/>
    </source>
</evidence>
<sequence length="248" mass="26495">MQLLKDKIALITGASRGIGRAIALKFAHNGANVIINYSSSQSQAQSLKDEIEKLGVRALIIKCDVSNSEEVNAMFSQIEKEFGRLDILVNNAGITKDGLVLRMNEEDFDKVIAINLKGAFLCAKAASKIMIKQREGNIINISSVVGIMGNVGQANYAASKAGIIGLTKSLAKELASRNIRVNAIAPGFIKTDMTEVLSDKVKEMMLSSIPLGRFGEADEVANVALFLASSLSSYITGQVIVVDGGMIM</sequence>
<keyword evidence="5 13" id="KW-0276">Fatty acid metabolism</keyword>
<feature type="binding site" evidence="12">
    <location>
        <position position="189"/>
    </location>
    <ligand>
        <name>NADP(+)</name>
        <dbReference type="ChEBI" id="CHEBI:58349"/>
    </ligand>
</feature>
<evidence type="ECO:0000256" key="13">
    <source>
        <dbReference type="RuleBase" id="RU366074"/>
    </source>
</evidence>
<dbReference type="NCBIfam" id="NF004199">
    <property type="entry name" value="PRK05653.1-4"/>
    <property type="match status" value="1"/>
</dbReference>
<dbReference type="InterPro" id="IPR002347">
    <property type="entry name" value="SDR_fam"/>
</dbReference>
<dbReference type="Proteomes" id="UP000282930">
    <property type="component" value="Chromosome"/>
</dbReference>
<dbReference type="EC" id="1.1.1.100" evidence="13"/>
<dbReference type="InterPro" id="IPR050259">
    <property type="entry name" value="SDR"/>
</dbReference>
<dbReference type="KEGG" id="ccha:ELD05_08400"/>
<evidence type="ECO:0000313" key="15">
    <source>
        <dbReference type="EMBL" id="AZT90663.1"/>
    </source>
</evidence>
<evidence type="ECO:0000256" key="7">
    <source>
        <dbReference type="ARBA" id="ARBA00023002"/>
    </source>
</evidence>
<dbReference type="PRINTS" id="PR00080">
    <property type="entry name" value="SDRFAMILY"/>
</dbReference>
<dbReference type="GO" id="GO:0004316">
    <property type="term" value="F:3-oxoacyl-[acyl-carrier-protein] reductase (NADPH) activity"/>
    <property type="evidence" value="ECO:0007669"/>
    <property type="project" value="UniProtKB-UniRule"/>
</dbReference>
<evidence type="ECO:0000256" key="5">
    <source>
        <dbReference type="ARBA" id="ARBA00022832"/>
    </source>
</evidence>
<feature type="binding site" evidence="12">
    <location>
        <position position="91"/>
    </location>
    <ligand>
        <name>NADP(+)</name>
        <dbReference type="ChEBI" id="CHEBI:58349"/>
    </ligand>
</feature>
<dbReference type="InterPro" id="IPR020904">
    <property type="entry name" value="Sc_DH/Rdtase_CS"/>
</dbReference>
<organism evidence="15 16">
    <name type="scientific">Caldicellulosiruptor changbaiensis</name>
    <dbReference type="NCBI Taxonomy" id="1222016"/>
    <lineage>
        <taxon>Bacteria</taxon>
        <taxon>Bacillati</taxon>
        <taxon>Bacillota</taxon>
        <taxon>Bacillota incertae sedis</taxon>
        <taxon>Caldicellulosiruptorales</taxon>
        <taxon>Caldicellulosiruptoraceae</taxon>
        <taxon>Caldicellulosiruptor</taxon>
    </lineage>
</organism>
<feature type="binding site" evidence="12">
    <location>
        <begin position="156"/>
        <end position="160"/>
    </location>
    <ligand>
        <name>NADP(+)</name>
        <dbReference type="ChEBI" id="CHEBI:58349"/>
    </ligand>
</feature>
<dbReference type="GO" id="GO:0006633">
    <property type="term" value="P:fatty acid biosynthetic process"/>
    <property type="evidence" value="ECO:0007669"/>
    <property type="project" value="UniProtKB-UniPathway"/>
</dbReference>
<dbReference type="SMART" id="SM00822">
    <property type="entry name" value="PKS_KR"/>
    <property type="match status" value="1"/>
</dbReference>
<keyword evidence="8 13" id="KW-0443">Lipid metabolism</keyword>
<dbReference type="NCBIfam" id="NF009466">
    <property type="entry name" value="PRK12826.1-2"/>
    <property type="match status" value="1"/>
</dbReference>
<dbReference type="NCBIfam" id="NF005559">
    <property type="entry name" value="PRK07231.1"/>
    <property type="match status" value="1"/>
</dbReference>
<evidence type="ECO:0000256" key="4">
    <source>
        <dbReference type="ARBA" id="ARBA00022516"/>
    </source>
</evidence>
<dbReference type="PRINTS" id="PR00081">
    <property type="entry name" value="GDHRDH"/>
</dbReference>
<evidence type="ECO:0000256" key="6">
    <source>
        <dbReference type="ARBA" id="ARBA00022857"/>
    </source>
</evidence>
<evidence type="ECO:0000256" key="12">
    <source>
        <dbReference type="PIRSR" id="PIRSR611284-2"/>
    </source>
</evidence>
<keyword evidence="7 13" id="KW-0560">Oxidoreductase</keyword>
<feature type="domain" description="Ketoreductase" evidence="14">
    <location>
        <begin position="7"/>
        <end position="187"/>
    </location>
</feature>
<dbReference type="EMBL" id="CP034791">
    <property type="protein sequence ID" value="AZT90663.1"/>
    <property type="molecule type" value="Genomic_DNA"/>
</dbReference>
<evidence type="ECO:0000313" key="16">
    <source>
        <dbReference type="Proteomes" id="UP000282930"/>
    </source>
</evidence>
<evidence type="ECO:0000256" key="1">
    <source>
        <dbReference type="ARBA" id="ARBA00002607"/>
    </source>
</evidence>
<keyword evidence="16" id="KW-1185">Reference proteome</keyword>
<dbReference type="UniPathway" id="UPA00094"/>
<protein>
    <recommendedName>
        <fullName evidence="13">3-oxoacyl-[acyl-carrier-protein] reductase</fullName>
        <ecNumber evidence="13">1.1.1.100</ecNumber>
    </recommendedName>
</protein>
<dbReference type="PROSITE" id="PS00061">
    <property type="entry name" value="ADH_SHORT"/>
    <property type="match status" value="1"/>
</dbReference>
<accession>A0A3T0D6K6</accession>
<dbReference type="FunFam" id="3.40.50.720:FF:000037">
    <property type="entry name" value="3-oxoacyl-[acyl-carrier-protein] reductase FabG"/>
    <property type="match status" value="1"/>
</dbReference>
<evidence type="ECO:0000256" key="9">
    <source>
        <dbReference type="ARBA" id="ARBA00023160"/>
    </source>
</evidence>
<gene>
    <name evidence="15" type="primary">fabG</name>
    <name evidence="15" type="ORF">ELD05_08400</name>
</gene>
<comment type="function">
    <text evidence="1 13">Catalyzes the NADPH-dependent reduction of beta-ketoacyl-ACP substrates to beta-hydroxyacyl-ACP products, the first reductive step in the elongation cycle of fatty acid biosynthesis.</text>
</comment>
<evidence type="ECO:0000256" key="3">
    <source>
        <dbReference type="ARBA" id="ARBA00006484"/>
    </source>
</evidence>
<comment type="catalytic activity">
    <reaction evidence="10 13">
        <text>a (3R)-hydroxyacyl-[ACP] + NADP(+) = a 3-oxoacyl-[ACP] + NADPH + H(+)</text>
        <dbReference type="Rhea" id="RHEA:17397"/>
        <dbReference type="Rhea" id="RHEA-COMP:9916"/>
        <dbReference type="Rhea" id="RHEA-COMP:9945"/>
        <dbReference type="ChEBI" id="CHEBI:15378"/>
        <dbReference type="ChEBI" id="CHEBI:57783"/>
        <dbReference type="ChEBI" id="CHEBI:58349"/>
        <dbReference type="ChEBI" id="CHEBI:78776"/>
        <dbReference type="ChEBI" id="CHEBI:78827"/>
        <dbReference type="EC" id="1.1.1.100"/>
    </reaction>
</comment>
<dbReference type="GO" id="GO:0051287">
    <property type="term" value="F:NAD binding"/>
    <property type="evidence" value="ECO:0007669"/>
    <property type="project" value="UniProtKB-UniRule"/>
</dbReference>
<evidence type="ECO:0000256" key="2">
    <source>
        <dbReference type="ARBA" id="ARBA00005194"/>
    </source>
</evidence>
<proteinExistence type="inferred from homology"/>
<reference evidence="15 16" key="1">
    <citation type="submission" date="2018-12" db="EMBL/GenBank/DDBJ databases">
        <title>Genome sequence from the cellulolytic species, Caldicellulosiruptor changbaiensis.</title>
        <authorList>
            <person name="Blumer-Schuette S.E."/>
            <person name="Mendoza C."/>
        </authorList>
    </citation>
    <scope>NUCLEOTIDE SEQUENCE [LARGE SCALE GENOMIC DNA]</scope>
    <source>
        <strain evidence="15 16">CBS-Z</strain>
    </source>
</reference>
<keyword evidence="4 13" id="KW-0444">Lipid biosynthesis</keyword>
<comment type="similarity">
    <text evidence="3 13">Belongs to the short-chain dehydrogenases/reductases (SDR) family.</text>
</comment>